<evidence type="ECO:0000313" key="2">
    <source>
        <dbReference type="Proteomes" id="UP000027265"/>
    </source>
</evidence>
<dbReference type="CDD" id="cd22249">
    <property type="entry name" value="UDM1_RNF168_RNF169-like"/>
    <property type="match status" value="1"/>
</dbReference>
<dbReference type="Proteomes" id="UP000027265">
    <property type="component" value="Unassembled WGS sequence"/>
</dbReference>
<keyword evidence="2" id="KW-1185">Reference proteome</keyword>
<dbReference type="EMBL" id="KL197712">
    <property type="protein sequence ID" value="KDQ61646.1"/>
    <property type="molecule type" value="Genomic_DNA"/>
</dbReference>
<dbReference type="InParanoid" id="A0A067QG98"/>
<dbReference type="OrthoDB" id="3269701at2759"/>
<dbReference type="HOGENOM" id="CLU_839548_0_0_1"/>
<evidence type="ECO:0000313" key="1">
    <source>
        <dbReference type="EMBL" id="KDQ61646.1"/>
    </source>
</evidence>
<reference evidence="2" key="1">
    <citation type="journal article" date="2014" name="Proc. Natl. Acad. Sci. U.S.A.">
        <title>Extensive sampling of basidiomycete genomes demonstrates inadequacy of the white-rot/brown-rot paradigm for wood decay fungi.</title>
        <authorList>
            <person name="Riley R."/>
            <person name="Salamov A.A."/>
            <person name="Brown D.W."/>
            <person name="Nagy L.G."/>
            <person name="Floudas D."/>
            <person name="Held B.W."/>
            <person name="Levasseur A."/>
            <person name="Lombard V."/>
            <person name="Morin E."/>
            <person name="Otillar R."/>
            <person name="Lindquist E.A."/>
            <person name="Sun H."/>
            <person name="LaButti K.M."/>
            <person name="Schmutz J."/>
            <person name="Jabbour D."/>
            <person name="Luo H."/>
            <person name="Baker S.E."/>
            <person name="Pisabarro A.G."/>
            <person name="Walton J.D."/>
            <person name="Blanchette R.A."/>
            <person name="Henrissat B."/>
            <person name="Martin F."/>
            <person name="Cullen D."/>
            <person name="Hibbett D.S."/>
            <person name="Grigoriev I.V."/>
        </authorList>
    </citation>
    <scope>NUCLEOTIDE SEQUENCE [LARGE SCALE GENOMIC DNA]</scope>
    <source>
        <strain evidence="2">MUCL 33604</strain>
    </source>
</reference>
<protein>
    <submittedName>
        <fullName evidence="1">Uncharacterized protein</fullName>
    </submittedName>
</protein>
<name>A0A067QG98_9AGAM</name>
<gene>
    <name evidence="1" type="ORF">JAAARDRAFT_45212</name>
</gene>
<accession>A0A067QG98</accession>
<proteinExistence type="predicted"/>
<sequence>MATTQYDGDSDTMATATGDSALLGRYEVRCAATTSDSACNNEQSHNDTSTSKGARKRKNKFYWAICLALFRDHLEYGLVFNAVATSGQAIDKRKWMDKIKNCLRNGTMTCNFTAKLGTTGEGIKKEEIWADSKIANIWDKNEASIPWYWDMRDLISERPNLTPVGLVISVIKVGSSDESDGSEEMDKEAEFEEIAKSEEITKQNTLEVVKVKVKAEQVRNKMELAKVKVKVELCKEKASLLKLKMEQEHTFWMATLYLGGLTSNPHVGPSWTVAVAVAGSSHPWYPNPPTNNFTPNNYNFSSTANAAPVDFHAIASTHSHFKSGTLLWHLC</sequence>
<dbReference type="AlphaFoldDB" id="A0A067QG98"/>
<organism evidence="1 2">
    <name type="scientific">Jaapia argillacea MUCL 33604</name>
    <dbReference type="NCBI Taxonomy" id="933084"/>
    <lineage>
        <taxon>Eukaryota</taxon>
        <taxon>Fungi</taxon>
        <taxon>Dikarya</taxon>
        <taxon>Basidiomycota</taxon>
        <taxon>Agaricomycotina</taxon>
        <taxon>Agaricomycetes</taxon>
        <taxon>Agaricomycetidae</taxon>
        <taxon>Jaapiales</taxon>
        <taxon>Jaapiaceae</taxon>
        <taxon>Jaapia</taxon>
    </lineage>
</organism>